<gene>
    <name evidence="1" type="ORF">FRUB_01539</name>
</gene>
<protein>
    <submittedName>
        <fullName evidence="1">Uncharacterized protein</fullName>
    </submittedName>
</protein>
<evidence type="ECO:0000313" key="1">
    <source>
        <dbReference type="EMBL" id="OWK45208.1"/>
    </source>
</evidence>
<reference evidence="2" key="1">
    <citation type="submission" date="2017-06" db="EMBL/GenBank/DDBJ databases">
        <title>Genome analysis of Fimbriiglobus ruber SP5, the first member of the order Planctomycetales with confirmed chitinolytic capability.</title>
        <authorList>
            <person name="Ravin N.V."/>
            <person name="Rakitin A.L."/>
            <person name="Ivanova A.A."/>
            <person name="Beletsky A.V."/>
            <person name="Kulichevskaya I.S."/>
            <person name="Mardanov A.V."/>
            <person name="Dedysh S.N."/>
        </authorList>
    </citation>
    <scope>NUCLEOTIDE SEQUENCE [LARGE SCALE GENOMIC DNA]</scope>
    <source>
        <strain evidence="2">SP5</strain>
    </source>
</reference>
<name>A0A225E340_9BACT</name>
<comment type="caution">
    <text evidence="1">The sequence shown here is derived from an EMBL/GenBank/DDBJ whole genome shotgun (WGS) entry which is preliminary data.</text>
</comment>
<sequence>MAGFGVALAAGSAQAQRLHPGVVIRPVATVSPLVINPTLLATNNVLNTTTAIVPGRFIPSTWAYSPFVGPVIIPGHFTPATVVRQPVNSGQFLRLPGGQYYNPWTGSSYSAVTNTFNVNGTPYVANPWSGTYTNPWLGSRYNPTTGAVSQAVFNPLGLGLGLIP</sequence>
<proteinExistence type="predicted"/>
<dbReference type="EMBL" id="NIDE01000002">
    <property type="protein sequence ID" value="OWK45208.1"/>
    <property type="molecule type" value="Genomic_DNA"/>
</dbReference>
<keyword evidence="2" id="KW-1185">Reference proteome</keyword>
<organism evidence="1 2">
    <name type="scientific">Fimbriiglobus ruber</name>
    <dbReference type="NCBI Taxonomy" id="1908690"/>
    <lineage>
        <taxon>Bacteria</taxon>
        <taxon>Pseudomonadati</taxon>
        <taxon>Planctomycetota</taxon>
        <taxon>Planctomycetia</taxon>
        <taxon>Gemmatales</taxon>
        <taxon>Gemmataceae</taxon>
        <taxon>Fimbriiglobus</taxon>
    </lineage>
</organism>
<evidence type="ECO:0000313" key="2">
    <source>
        <dbReference type="Proteomes" id="UP000214646"/>
    </source>
</evidence>
<accession>A0A225E340</accession>
<dbReference type="AlphaFoldDB" id="A0A225E340"/>
<dbReference type="Proteomes" id="UP000214646">
    <property type="component" value="Unassembled WGS sequence"/>
</dbReference>